<proteinExistence type="predicted"/>
<name>A0ABM3RKX2_SPIOL</name>
<evidence type="ECO:0008006" key="3">
    <source>
        <dbReference type="Google" id="ProtNLM"/>
    </source>
</evidence>
<accession>A0ABM3RKX2</accession>
<dbReference type="Proteomes" id="UP000813463">
    <property type="component" value="Chromosome 3"/>
</dbReference>
<evidence type="ECO:0000313" key="1">
    <source>
        <dbReference type="Proteomes" id="UP000813463"/>
    </source>
</evidence>
<sequence length="268" mass="30198">MAPSSSDCSVLTKSVTALQTEVITTEFLKGVPVLRSSRKSRADIEKELVAFIKECQGNSKDEGPELIEFDGLCLTQYQMYRMVAMDEYAGIEYVRVASKMYTSMWKAELGAGRGRSVMLEPGFGVKVQTNDPPQSLIAPYGAPSENLVIREMFVVVIPVLHMYFTLPPHKRWYCVALSMKDKRIWVLDPTSDEPLLEHARLISHMYVKLCCNASMDKGHSPTQQNICHIQPGAIEDARISLAVDDILCDLNLRKYEVYDLICGRQVRV</sequence>
<keyword evidence="1" id="KW-1185">Reference proteome</keyword>
<reference evidence="2" key="2">
    <citation type="submission" date="2025-08" db="UniProtKB">
        <authorList>
            <consortium name="RefSeq"/>
        </authorList>
    </citation>
    <scope>IDENTIFICATION</scope>
    <source>
        <tissue evidence="2">Leaf</tissue>
    </source>
</reference>
<gene>
    <name evidence="2" type="primary">LOC130470327</name>
</gene>
<protein>
    <recommendedName>
        <fullName evidence="3">Ubiquitin-like protease family profile domain-containing protein</fullName>
    </recommendedName>
</protein>
<dbReference type="GeneID" id="130470327"/>
<organism evidence="1 2">
    <name type="scientific">Spinacia oleracea</name>
    <name type="common">Spinach</name>
    <dbReference type="NCBI Taxonomy" id="3562"/>
    <lineage>
        <taxon>Eukaryota</taxon>
        <taxon>Viridiplantae</taxon>
        <taxon>Streptophyta</taxon>
        <taxon>Embryophyta</taxon>
        <taxon>Tracheophyta</taxon>
        <taxon>Spermatophyta</taxon>
        <taxon>Magnoliopsida</taxon>
        <taxon>eudicotyledons</taxon>
        <taxon>Gunneridae</taxon>
        <taxon>Pentapetalae</taxon>
        <taxon>Caryophyllales</taxon>
        <taxon>Chenopodiaceae</taxon>
        <taxon>Chenopodioideae</taxon>
        <taxon>Anserineae</taxon>
        <taxon>Spinacia</taxon>
    </lineage>
</organism>
<reference evidence="1" key="1">
    <citation type="journal article" date="2021" name="Nat. Commun.">
        <title>Genomic analyses provide insights into spinach domestication and the genetic basis of agronomic traits.</title>
        <authorList>
            <person name="Cai X."/>
            <person name="Sun X."/>
            <person name="Xu C."/>
            <person name="Sun H."/>
            <person name="Wang X."/>
            <person name="Ge C."/>
            <person name="Zhang Z."/>
            <person name="Wang Q."/>
            <person name="Fei Z."/>
            <person name="Jiao C."/>
            <person name="Wang Q."/>
        </authorList>
    </citation>
    <scope>NUCLEOTIDE SEQUENCE [LARGE SCALE GENOMIC DNA]</scope>
    <source>
        <strain evidence="1">cv. Varoflay</strain>
    </source>
</reference>
<dbReference type="RefSeq" id="XP_056696266.1">
    <property type="nucleotide sequence ID" value="XM_056840288.1"/>
</dbReference>
<evidence type="ECO:0000313" key="2">
    <source>
        <dbReference type="RefSeq" id="XP_056696266.1"/>
    </source>
</evidence>